<dbReference type="AlphaFoldDB" id="A0AAU8BMT7"/>
<proteinExistence type="predicted"/>
<protein>
    <submittedName>
        <fullName evidence="1">Uncharacterized protein</fullName>
    </submittedName>
</protein>
<reference evidence="1" key="1">
    <citation type="submission" date="2023-01" db="EMBL/GenBank/DDBJ databases">
        <title>Vibrio sp. CB1-14 genome sequencing.</title>
        <authorList>
            <person name="Otstavnykh N."/>
            <person name="Isaeva M."/>
            <person name="Meleshko D."/>
        </authorList>
    </citation>
    <scope>NUCLEOTIDE SEQUENCE</scope>
    <source>
        <strain evidence="1">CB1-14</strain>
    </source>
</reference>
<dbReference type="EMBL" id="CP115920">
    <property type="protein sequence ID" value="XCD16871.1"/>
    <property type="molecule type" value="Genomic_DNA"/>
</dbReference>
<name>A0AAU8BMT7_9VIBR</name>
<evidence type="ECO:0000313" key="1">
    <source>
        <dbReference type="EMBL" id="XCD16871.1"/>
    </source>
</evidence>
<accession>A0AAU8BMT7</accession>
<gene>
    <name evidence="1" type="ORF">PG915_04870</name>
</gene>
<dbReference type="KEGG" id="vck:PG915_04870"/>
<dbReference type="RefSeq" id="WP_353498091.1">
    <property type="nucleotide sequence ID" value="NZ_CP115920.1"/>
</dbReference>
<sequence length="174" mass="19573">MKSDFLARYNLPKNNTEAVRYLSSILNIPLHLAQGDASKISLAMAGTIMYRQLDRQSRQQAMLSIHQLEHNQLKSSLISKCTDALINPQWAEWSLTNEELAELLKFHNQFNRWSSIVGANPGLYGTAGSAWMIIKNGASSGNLATLIASIALIGVHEFSYYETQKYSNELERRI</sequence>
<organism evidence="1">
    <name type="scientific">Vibrio chaetopteri</name>
    <dbReference type="NCBI Taxonomy" id="3016528"/>
    <lineage>
        <taxon>Bacteria</taxon>
        <taxon>Pseudomonadati</taxon>
        <taxon>Pseudomonadota</taxon>
        <taxon>Gammaproteobacteria</taxon>
        <taxon>Vibrionales</taxon>
        <taxon>Vibrionaceae</taxon>
        <taxon>Vibrio</taxon>
    </lineage>
</organism>